<name>A0A420HJM8_9PEZI</name>
<keyword evidence="6" id="KW-0863">Zinc-finger</keyword>
<organism evidence="17 18">
    <name type="scientific">Golovinomyces cichoracearum</name>
    <dbReference type="NCBI Taxonomy" id="62708"/>
    <lineage>
        <taxon>Eukaryota</taxon>
        <taxon>Fungi</taxon>
        <taxon>Dikarya</taxon>
        <taxon>Ascomycota</taxon>
        <taxon>Pezizomycotina</taxon>
        <taxon>Leotiomycetes</taxon>
        <taxon>Erysiphales</taxon>
        <taxon>Erysiphaceae</taxon>
        <taxon>Golovinomyces</taxon>
    </lineage>
</organism>
<dbReference type="Gene3D" id="3.30.60.60">
    <property type="entry name" value="N-acetyl transferase-like"/>
    <property type="match status" value="1"/>
</dbReference>
<evidence type="ECO:0000256" key="7">
    <source>
        <dbReference type="ARBA" id="ARBA00022833"/>
    </source>
</evidence>
<feature type="region of interest" description="Disordered" evidence="15">
    <location>
        <begin position="1"/>
        <end position="64"/>
    </location>
</feature>
<evidence type="ECO:0000256" key="14">
    <source>
        <dbReference type="PIRSR" id="PIRSR602717-51"/>
    </source>
</evidence>
<keyword evidence="11" id="KW-0539">Nucleus</keyword>
<dbReference type="InterPro" id="IPR016181">
    <property type="entry name" value="Acyl_CoA_acyltransferase"/>
</dbReference>
<dbReference type="PANTHER" id="PTHR10615:SF219">
    <property type="entry name" value="HISTONE ACETYLTRANSFERASE KAT5"/>
    <property type="match status" value="1"/>
</dbReference>
<sequence length="419" mass="48208">MPNTTDSYNTSTKTNLKARLQHSSSVTTDCSQPTKPNSFRNSKKKFSNASAKESTPYSRKRKESIKEDRNIENVVLGDVRFEAWYSSWYPKEFIGKGNKAIKDLYVCPKCFAYSRGENQNEIRAWLKHWQGCRRTTIPGKKIYVHGDWEKVNEDIDKKDVGTWSMWEVDGATETLFCQNLSLFAKLFLESKSVFFDVSGFKFFLLVYSSPSAPLTNYINSNTQIVGFFSKEKTSWDNNNLACILIFPPWHRKGLGSLLIGISYAISKRENIIGGPERPISDSGMRGYHGFWGREIARFLLNQDKDINPCVDIETISRETWISPDDCLTMIKEMDVIKRADSTRQVSACKKALHQCNRTAKRERDRGEKPEIFIDKQLVRDWVKRKGIRLDRIVSDNGFRPGYAVDSSHDESVKLLFHPN</sequence>
<evidence type="ECO:0000256" key="8">
    <source>
        <dbReference type="ARBA" id="ARBA00022990"/>
    </source>
</evidence>
<comment type="function">
    <text evidence="13">Catalytic component of the NuA4 histone acetyltransferase (HAT) complex which is involved in epigenetic transcriptional activation of selected genes principally by acetylation of nucleosomal histones H4, H3, H2B, H2A and H2A variant H2A.Z. Acetylates histone H4 to form H4K5ac, H4K8ac, H4K12ac and H4K16ac, histone H3 to form H3K14ac, and histone H2A to form H2AK4ac and H2AK7ac. The NuA4 complex is involved in the DNA damage response and is required for chromosome segregation. The NuA4 complex plays a direct role in repair of DNA double-strand breaks (DSBs) through homologous recombination. Recruitment to promoters depends on H3K4me. Also acetylates non-histone proteins. In addition to protein acetyltransferase, can use different acyl-CoA substrates, such as 2-hydroxyisobutanoyl-CoA (2-hydroxyisobutyryl-CoA) or (2E)-butenoyl-CoA (crotonyl-CoA), and is able to mediate protein 2-hydroxyisobutyrylation and crotonylation, respectively.</text>
</comment>
<evidence type="ECO:0000256" key="10">
    <source>
        <dbReference type="ARBA" id="ARBA00023163"/>
    </source>
</evidence>
<dbReference type="GO" id="GO:0005634">
    <property type="term" value="C:nucleus"/>
    <property type="evidence" value="ECO:0007669"/>
    <property type="project" value="UniProtKB-SubCell"/>
</dbReference>
<dbReference type="InterPro" id="IPR036388">
    <property type="entry name" value="WH-like_DNA-bd_sf"/>
</dbReference>
<dbReference type="Pfam" id="PF01853">
    <property type="entry name" value="MOZ_SAS"/>
    <property type="match status" value="1"/>
</dbReference>
<evidence type="ECO:0000256" key="15">
    <source>
        <dbReference type="SAM" id="MobiDB-lite"/>
    </source>
</evidence>
<evidence type="ECO:0000313" key="17">
    <source>
        <dbReference type="EMBL" id="RKF57635.1"/>
    </source>
</evidence>
<dbReference type="OrthoDB" id="787137at2759"/>
<dbReference type="AlphaFoldDB" id="A0A420HJM8"/>
<dbReference type="Gene3D" id="1.10.10.10">
    <property type="entry name" value="Winged helix-like DNA-binding domain superfamily/Winged helix DNA-binding domain"/>
    <property type="match status" value="1"/>
</dbReference>
<keyword evidence="9" id="KW-0805">Transcription regulation</keyword>
<evidence type="ECO:0000259" key="16">
    <source>
        <dbReference type="PROSITE" id="PS51726"/>
    </source>
</evidence>
<comment type="similarity">
    <text evidence="2">Belongs to the MYST (SAS/MOZ) family.</text>
</comment>
<dbReference type="GO" id="GO:0046972">
    <property type="term" value="F:histone H4K16 acetyltransferase activity"/>
    <property type="evidence" value="ECO:0007669"/>
    <property type="project" value="TreeGrafter"/>
</dbReference>
<evidence type="ECO:0000256" key="11">
    <source>
        <dbReference type="ARBA" id="ARBA00023242"/>
    </source>
</evidence>
<dbReference type="GO" id="GO:0006355">
    <property type="term" value="P:regulation of DNA-templated transcription"/>
    <property type="evidence" value="ECO:0007669"/>
    <property type="project" value="InterPro"/>
</dbReference>
<evidence type="ECO:0000256" key="3">
    <source>
        <dbReference type="ARBA" id="ARBA00013184"/>
    </source>
</evidence>
<proteinExistence type="inferred from homology"/>
<dbReference type="Pfam" id="PF17772">
    <property type="entry name" value="zf-MYST"/>
    <property type="match status" value="1"/>
</dbReference>
<dbReference type="EC" id="2.3.1.48" evidence="3"/>
<comment type="caution">
    <text evidence="17">The sequence shown here is derived from an EMBL/GenBank/DDBJ whole genome shotgun (WGS) entry which is preliminary data.</text>
</comment>
<dbReference type="GO" id="GO:0035267">
    <property type="term" value="C:NuA4 histone acetyltransferase complex"/>
    <property type="evidence" value="ECO:0007669"/>
    <property type="project" value="TreeGrafter"/>
</dbReference>
<keyword evidence="12" id="KW-0012">Acyltransferase</keyword>
<keyword evidence="8" id="KW-0007">Acetylation</keyword>
<reference evidence="17 18" key="1">
    <citation type="journal article" date="2018" name="BMC Genomics">
        <title>Comparative genome analyses reveal sequence features reflecting distinct modes of host-adaptation between dicot and monocot powdery mildew.</title>
        <authorList>
            <person name="Wu Y."/>
            <person name="Ma X."/>
            <person name="Pan Z."/>
            <person name="Kale S.D."/>
            <person name="Song Y."/>
            <person name="King H."/>
            <person name="Zhang Q."/>
            <person name="Presley C."/>
            <person name="Deng X."/>
            <person name="Wei C.I."/>
            <person name="Xiao S."/>
        </authorList>
    </citation>
    <scope>NUCLEOTIDE SEQUENCE [LARGE SCALE GENOMIC DNA]</scope>
    <source>
        <strain evidence="17">UCSC1</strain>
    </source>
</reference>
<evidence type="ECO:0000256" key="2">
    <source>
        <dbReference type="ARBA" id="ARBA00010107"/>
    </source>
</evidence>
<dbReference type="InterPro" id="IPR002717">
    <property type="entry name" value="HAT_MYST-type"/>
</dbReference>
<comment type="subcellular location">
    <subcellularLocation>
        <location evidence="1">Nucleus</location>
    </subcellularLocation>
</comment>
<evidence type="ECO:0000256" key="9">
    <source>
        <dbReference type="ARBA" id="ARBA00023015"/>
    </source>
</evidence>
<dbReference type="EMBL" id="MCBR01018809">
    <property type="protein sequence ID" value="RKF57635.1"/>
    <property type="molecule type" value="Genomic_DNA"/>
</dbReference>
<gene>
    <name evidence="17" type="ORF">GcC1_188048</name>
</gene>
<evidence type="ECO:0000256" key="13">
    <source>
        <dbReference type="ARBA" id="ARBA00045805"/>
    </source>
</evidence>
<feature type="compositionally biased region" description="Polar residues" evidence="15">
    <location>
        <begin position="1"/>
        <end position="34"/>
    </location>
</feature>
<evidence type="ECO:0000256" key="6">
    <source>
        <dbReference type="ARBA" id="ARBA00022771"/>
    </source>
</evidence>
<dbReference type="Gene3D" id="3.40.630.30">
    <property type="match status" value="1"/>
</dbReference>
<evidence type="ECO:0000256" key="12">
    <source>
        <dbReference type="ARBA" id="ARBA00023315"/>
    </source>
</evidence>
<keyword evidence="4 17" id="KW-0808">Transferase</keyword>
<dbReference type="PANTHER" id="PTHR10615">
    <property type="entry name" value="HISTONE ACETYLTRANSFERASE"/>
    <property type="match status" value="1"/>
</dbReference>
<dbReference type="Proteomes" id="UP000285405">
    <property type="component" value="Unassembled WGS sequence"/>
</dbReference>
<dbReference type="InterPro" id="IPR050603">
    <property type="entry name" value="MYST_HAT"/>
</dbReference>
<keyword evidence="5" id="KW-0479">Metal-binding</keyword>
<dbReference type="SUPFAM" id="SSF55729">
    <property type="entry name" value="Acyl-CoA N-acyltransferases (Nat)"/>
    <property type="match status" value="1"/>
</dbReference>
<dbReference type="GO" id="GO:0008270">
    <property type="term" value="F:zinc ion binding"/>
    <property type="evidence" value="ECO:0007669"/>
    <property type="project" value="UniProtKB-KW"/>
</dbReference>
<evidence type="ECO:0000313" key="18">
    <source>
        <dbReference type="Proteomes" id="UP000285405"/>
    </source>
</evidence>
<evidence type="ECO:0000256" key="1">
    <source>
        <dbReference type="ARBA" id="ARBA00004123"/>
    </source>
</evidence>
<evidence type="ECO:0000256" key="4">
    <source>
        <dbReference type="ARBA" id="ARBA00022679"/>
    </source>
</evidence>
<feature type="active site" description="Proton donor/acceptor" evidence="14">
    <location>
        <position position="276"/>
    </location>
</feature>
<feature type="domain" description="MYST-type HAT" evidence="16">
    <location>
        <begin position="66"/>
        <end position="400"/>
    </location>
</feature>
<dbReference type="PROSITE" id="PS51726">
    <property type="entry name" value="MYST_HAT"/>
    <property type="match status" value="1"/>
</dbReference>
<evidence type="ECO:0000256" key="5">
    <source>
        <dbReference type="ARBA" id="ARBA00022723"/>
    </source>
</evidence>
<keyword evidence="7" id="KW-0862">Zinc</keyword>
<keyword evidence="10" id="KW-0804">Transcription</keyword>
<protein>
    <recommendedName>
        <fullName evidence="3">histone acetyltransferase</fullName>
        <ecNumber evidence="3">2.3.1.48</ecNumber>
    </recommendedName>
</protein>
<dbReference type="InterPro" id="IPR040706">
    <property type="entry name" value="Zf-MYST"/>
</dbReference>
<accession>A0A420HJM8</accession>